<keyword evidence="8" id="KW-0282">Flagellum</keyword>
<keyword evidence="8" id="KW-0969">Cilium</keyword>
<dbReference type="EMBL" id="FNLO01000002">
    <property type="protein sequence ID" value="SDV46938.1"/>
    <property type="molecule type" value="Genomic_DNA"/>
</dbReference>
<comment type="subcellular location">
    <subcellularLocation>
        <location evidence="5">Secreted</location>
    </subcellularLocation>
    <subcellularLocation>
        <location evidence="5">Bacterial flagellum</location>
    </subcellularLocation>
</comment>
<comment type="subunit">
    <text evidence="2 5">Homopentamer.</text>
</comment>
<keyword evidence="9" id="KW-1185">Reference proteome</keyword>
<evidence type="ECO:0000313" key="8">
    <source>
        <dbReference type="EMBL" id="SDV46938.1"/>
    </source>
</evidence>
<evidence type="ECO:0000256" key="4">
    <source>
        <dbReference type="ARBA" id="ARBA00023143"/>
    </source>
</evidence>
<dbReference type="InterPro" id="IPR010809">
    <property type="entry name" value="FliD_C"/>
</dbReference>
<dbReference type="GO" id="GO:0007155">
    <property type="term" value="P:cell adhesion"/>
    <property type="evidence" value="ECO:0007669"/>
    <property type="project" value="InterPro"/>
</dbReference>
<dbReference type="PANTHER" id="PTHR30288">
    <property type="entry name" value="FLAGELLAR CAP/ASSEMBLY PROTEIN FLID"/>
    <property type="match status" value="1"/>
</dbReference>
<dbReference type="PANTHER" id="PTHR30288:SF0">
    <property type="entry name" value="FLAGELLAR HOOK-ASSOCIATED PROTEIN 2"/>
    <property type="match status" value="1"/>
</dbReference>
<dbReference type="GO" id="GO:0009424">
    <property type="term" value="C:bacterial-type flagellum hook"/>
    <property type="evidence" value="ECO:0007669"/>
    <property type="project" value="UniProtKB-UniRule"/>
</dbReference>
<evidence type="ECO:0000256" key="3">
    <source>
        <dbReference type="ARBA" id="ARBA00023054"/>
    </source>
</evidence>
<comment type="similarity">
    <text evidence="1 5">Belongs to the FliD family.</text>
</comment>
<reference evidence="9" key="1">
    <citation type="submission" date="2016-09" db="EMBL/GenBank/DDBJ databases">
        <authorList>
            <person name="Varghese N."/>
            <person name="Submissions S."/>
        </authorList>
    </citation>
    <scope>NUCLEOTIDE SEQUENCE [LARGE SCALE GENOMIC DNA]</scope>
    <source>
        <strain evidence="9">JS23</strain>
    </source>
</reference>
<dbReference type="InterPro" id="IPR003481">
    <property type="entry name" value="FliD_N"/>
</dbReference>
<dbReference type="STRING" id="1770053.SAMN05216551_102118"/>
<dbReference type="GO" id="GO:0005576">
    <property type="term" value="C:extracellular region"/>
    <property type="evidence" value="ECO:0007669"/>
    <property type="project" value="UniProtKB-SubCell"/>
</dbReference>
<dbReference type="GO" id="GO:0009421">
    <property type="term" value="C:bacterial-type flagellum filament cap"/>
    <property type="evidence" value="ECO:0007669"/>
    <property type="project" value="InterPro"/>
</dbReference>
<name>A0A1H2PKQ6_9BURK</name>
<keyword evidence="3" id="KW-0175">Coiled coil</keyword>
<dbReference type="Pfam" id="PF07195">
    <property type="entry name" value="FliD_C"/>
    <property type="match status" value="1"/>
</dbReference>
<dbReference type="OrthoDB" id="9810816at2"/>
<accession>A0A1H2PKQ6</accession>
<sequence length="447" mass="47638">MKQIALVDPAAYAKELAGKAFANVFGMVQGRADRVKTEKDGISSLDTALRDFRSEMRNVTSGGSVVSYKATVSDPNAAVATTSGSSVSGVFQFHVYQLAKPAHYNSAPLAEFDAAAGGKLRVEVGSTAAEIDLGKLGSQNGKATLATLAEAINADPDLKGKVIARTEVDENDQERLIVESKETGAKQQVKLSVDGGDAALKNAIDEGKPEPGQDLLYSVDGGAKLKSGSNTITHAGTTILFTRDTGSFTVTVKDDAAGTRAGLEKFVKAYNALHEVLTDLTKPGDVLGGKAGGPLQGQSDVNGLRRELARALNMVVGDAYLLRTGLELKKDGTLSLDRDKLEATLKVAPDALDRFFGKAEKGGDGVLARLGDIVAGWLDGDKSLIKQRTDAAERAEKAVEKEKAKFNERYEHMVSDLTTRFWKVRMLQERLNDALLRLDGVLDTPTK</sequence>
<dbReference type="GO" id="GO:0071973">
    <property type="term" value="P:bacterial-type flagellum-dependent cell motility"/>
    <property type="evidence" value="ECO:0007669"/>
    <property type="project" value="TreeGrafter"/>
</dbReference>
<dbReference type="Proteomes" id="UP000243719">
    <property type="component" value="Unassembled WGS sequence"/>
</dbReference>
<gene>
    <name evidence="8" type="ORF">SAMN05216551_102118</name>
</gene>
<feature type="domain" description="Flagellar hook-associated protein 2 C-terminal" evidence="7">
    <location>
        <begin position="214"/>
        <end position="430"/>
    </location>
</feature>
<comment type="function">
    <text evidence="5">Required for morphogenesis and for the elongation of the flagellar filament by facilitating polymerization of the flagellin monomers at the tip of growing filament. Forms a capping structure, which prevents flagellin subunits (transported through the central channel of the flagellum) from leaking out without polymerization at the distal end.</text>
</comment>
<evidence type="ECO:0000259" key="6">
    <source>
        <dbReference type="Pfam" id="PF02465"/>
    </source>
</evidence>
<keyword evidence="5" id="KW-0964">Secreted</keyword>
<feature type="domain" description="Flagellar hook-associated protein 2 N-terminal" evidence="6">
    <location>
        <begin position="31"/>
        <end position="100"/>
    </location>
</feature>
<protein>
    <recommendedName>
        <fullName evidence="5">Flagellar hook-associated protein 2</fullName>
        <shortName evidence="5">HAP2</shortName>
    </recommendedName>
    <alternativeName>
        <fullName evidence="5">Flagellar cap protein</fullName>
    </alternativeName>
</protein>
<dbReference type="InterPro" id="IPR040026">
    <property type="entry name" value="FliD"/>
</dbReference>
<evidence type="ECO:0000313" key="9">
    <source>
        <dbReference type="Proteomes" id="UP000243719"/>
    </source>
</evidence>
<evidence type="ECO:0000256" key="5">
    <source>
        <dbReference type="RuleBase" id="RU362066"/>
    </source>
</evidence>
<keyword evidence="4 5" id="KW-0975">Bacterial flagellum</keyword>
<evidence type="ECO:0000259" key="7">
    <source>
        <dbReference type="Pfam" id="PF07195"/>
    </source>
</evidence>
<dbReference type="RefSeq" id="WP_091904871.1">
    <property type="nucleotide sequence ID" value="NZ_FNLO01000002.1"/>
</dbReference>
<keyword evidence="8" id="KW-0966">Cell projection</keyword>
<organism evidence="8 9">
    <name type="scientific">Chitinasiproducens palmae</name>
    <dbReference type="NCBI Taxonomy" id="1770053"/>
    <lineage>
        <taxon>Bacteria</taxon>
        <taxon>Pseudomonadati</taxon>
        <taxon>Pseudomonadota</taxon>
        <taxon>Betaproteobacteria</taxon>
        <taxon>Burkholderiales</taxon>
        <taxon>Burkholderiaceae</taxon>
        <taxon>Chitinasiproducens</taxon>
    </lineage>
</organism>
<proteinExistence type="inferred from homology"/>
<dbReference type="AlphaFoldDB" id="A0A1H2PKQ6"/>
<dbReference type="Pfam" id="PF02465">
    <property type="entry name" value="FliD_N"/>
    <property type="match status" value="1"/>
</dbReference>
<evidence type="ECO:0000256" key="2">
    <source>
        <dbReference type="ARBA" id="ARBA00011255"/>
    </source>
</evidence>
<evidence type="ECO:0000256" key="1">
    <source>
        <dbReference type="ARBA" id="ARBA00009764"/>
    </source>
</evidence>